<dbReference type="AlphaFoldDB" id="A0ABD4Z9H0"/>
<evidence type="ECO:0000313" key="2">
    <source>
        <dbReference type="Proteomes" id="UP001529235"/>
    </source>
</evidence>
<gene>
    <name evidence="1" type="ORF">QPL79_07510</name>
</gene>
<name>A0ABD4Z9H0_9CREN</name>
<evidence type="ECO:0000313" key="1">
    <source>
        <dbReference type="EMBL" id="MDK6029208.1"/>
    </source>
</evidence>
<organism evidence="1 2">
    <name type="scientific">Ignisphaera cupida</name>
    <dbReference type="NCBI Taxonomy" id="3050454"/>
    <lineage>
        <taxon>Archaea</taxon>
        <taxon>Thermoproteota</taxon>
        <taxon>Thermoprotei</taxon>
        <taxon>Desulfurococcales</taxon>
        <taxon>Desulfurococcaceae</taxon>
        <taxon>Ignisphaera</taxon>
    </lineage>
</organism>
<dbReference type="EMBL" id="JASNVW010000005">
    <property type="protein sequence ID" value="MDK6029208.1"/>
    <property type="molecule type" value="Genomic_DNA"/>
</dbReference>
<dbReference type="RefSeq" id="WP_285274193.1">
    <property type="nucleotide sequence ID" value="NZ_JASNVW010000005.1"/>
</dbReference>
<dbReference type="Proteomes" id="UP001529235">
    <property type="component" value="Unassembled WGS sequence"/>
</dbReference>
<accession>A0ABD4Z9H0</accession>
<comment type="caution">
    <text evidence="1">The sequence shown here is derived from an EMBL/GenBank/DDBJ whole genome shotgun (WGS) entry which is preliminary data.</text>
</comment>
<sequence>MPQHLISIKKHEKGFVINFVEFLDSKRSHGVQIRFLSSNTVEIYGFGDGFPSPLNMFQSNGFWHWATVRYDNVEKILKSNISCEDIAYHLYTIASLCKDPVVTNFIQKFVRSYSMHGRVHCINMQIT</sequence>
<reference evidence="1 2" key="1">
    <citation type="submission" date="2023-05" db="EMBL/GenBank/DDBJ databases">
        <title>A new hyperthermophilic archaea 'Ignisphaera cupida' sp. nov. and description of the family 'Ignisphaeraceae' fam. nov.</title>
        <authorList>
            <person name="Podosokorskaya O.A."/>
            <person name="Elcheninov A.G."/>
            <person name="Klukina A."/>
            <person name="Merkel A.Y."/>
        </authorList>
    </citation>
    <scope>NUCLEOTIDE SEQUENCE [LARGE SCALE GENOMIC DNA]</scope>
    <source>
        <strain evidence="1 2">4213-co</strain>
    </source>
</reference>
<protein>
    <submittedName>
        <fullName evidence="1">Uncharacterized protein</fullName>
    </submittedName>
</protein>
<keyword evidence="2" id="KW-1185">Reference proteome</keyword>
<proteinExistence type="predicted"/>